<sequence length="50" mass="5813">MYTSDELSRVSFIVMREMRLPFDLLTVAFGGNFWHGVKFCSLSLREKALI</sequence>
<protein>
    <submittedName>
        <fullName evidence="1">Uncharacterized protein</fullName>
    </submittedName>
</protein>
<evidence type="ECO:0000313" key="1">
    <source>
        <dbReference type="EMBL" id="NYT47362.1"/>
    </source>
</evidence>
<accession>A0A7Z0SE44</accession>
<gene>
    <name evidence="1" type="ORF">H0A75_07095</name>
</gene>
<dbReference type="Proteomes" id="UP000537890">
    <property type="component" value="Unassembled WGS sequence"/>
</dbReference>
<proteinExistence type="predicted"/>
<evidence type="ECO:0000313" key="2">
    <source>
        <dbReference type="Proteomes" id="UP000537890"/>
    </source>
</evidence>
<name>A0A7Z0SE44_9GAMM</name>
<organism evidence="1 2">
    <name type="scientific">Candidatus Methanofishera endochildressiae</name>
    <dbReference type="NCBI Taxonomy" id="2738884"/>
    <lineage>
        <taxon>Bacteria</taxon>
        <taxon>Pseudomonadati</taxon>
        <taxon>Pseudomonadota</taxon>
        <taxon>Gammaproteobacteria</taxon>
        <taxon>Candidatus Methanofishera</taxon>
    </lineage>
</organism>
<dbReference type="EMBL" id="JACCHS010000136">
    <property type="protein sequence ID" value="NYT47362.1"/>
    <property type="molecule type" value="Genomic_DNA"/>
</dbReference>
<dbReference type="AlphaFoldDB" id="A0A7Z0SE44"/>
<comment type="caution">
    <text evidence="1">The sequence shown here is derived from an EMBL/GenBank/DDBJ whole genome shotgun (WGS) entry which is preliminary data.</text>
</comment>
<reference evidence="1 2" key="1">
    <citation type="submission" date="2020-05" db="EMBL/GenBank/DDBJ databases">
        <title>Horizontal transmission and recombination maintain forever young bacterial symbiont genomes.</title>
        <authorList>
            <person name="Russell S.L."/>
            <person name="Pepper-Tunick E."/>
            <person name="Svedberg J."/>
            <person name="Byrne A."/>
            <person name="Ruelas Castillo J."/>
            <person name="Vollmers C."/>
            <person name="Beinart R.A."/>
            <person name="Corbett-Detig R."/>
        </authorList>
    </citation>
    <scope>NUCLEOTIDE SEQUENCE [LARGE SCALE GENOMIC DNA]</scope>
    <source>
        <strain evidence="1">4727-3</strain>
    </source>
</reference>